<evidence type="ECO:0000313" key="4">
    <source>
        <dbReference type="Proteomes" id="UP000309450"/>
    </source>
</evidence>
<evidence type="ECO:0000256" key="2">
    <source>
        <dbReference type="SAM" id="Phobius"/>
    </source>
</evidence>
<evidence type="ECO:0000313" key="3">
    <source>
        <dbReference type="EMBL" id="THD83578.1"/>
    </source>
</evidence>
<dbReference type="GO" id="GO:0004713">
    <property type="term" value="F:protein tyrosine kinase activity"/>
    <property type="evidence" value="ECO:0007669"/>
    <property type="project" value="TreeGrafter"/>
</dbReference>
<comment type="caution">
    <text evidence="3">The sequence shown here is derived from an EMBL/GenBank/DDBJ whole genome shotgun (WGS) entry which is preliminary data.</text>
</comment>
<feature type="transmembrane region" description="Helical" evidence="2">
    <location>
        <begin position="400"/>
        <end position="423"/>
    </location>
</feature>
<evidence type="ECO:0000256" key="1">
    <source>
        <dbReference type="SAM" id="MobiDB-lite"/>
    </source>
</evidence>
<name>A0A4S3MMF9_9RHOB</name>
<keyword evidence="2" id="KW-0472">Membrane</keyword>
<dbReference type="AlphaFoldDB" id="A0A4S3MMF9"/>
<keyword evidence="3" id="KW-0762">Sugar transport</keyword>
<feature type="compositionally biased region" description="Basic and acidic residues" evidence="1">
    <location>
        <begin position="1"/>
        <end position="10"/>
    </location>
</feature>
<dbReference type="PANTHER" id="PTHR32309:SF13">
    <property type="entry name" value="FERRIC ENTEROBACTIN TRANSPORT PROTEIN FEPE"/>
    <property type="match status" value="1"/>
</dbReference>
<feature type="transmembrane region" description="Helical" evidence="2">
    <location>
        <begin position="69"/>
        <end position="89"/>
    </location>
</feature>
<dbReference type="OrthoDB" id="7800844at2"/>
<organism evidence="3 4">
    <name type="scientific">Aliigemmobacter aestuarii</name>
    <dbReference type="NCBI Taxonomy" id="1445661"/>
    <lineage>
        <taxon>Bacteria</taxon>
        <taxon>Pseudomonadati</taxon>
        <taxon>Pseudomonadota</taxon>
        <taxon>Alphaproteobacteria</taxon>
        <taxon>Rhodobacterales</taxon>
        <taxon>Paracoccaceae</taxon>
        <taxon>Aliigemmobacter</taxon>
    </lineage>
</organism>
<accession>A0A4S3MMF9</accession>
<dbReference type="PANTHER" id="PTHR32309">
    <property type="entry name" value="TYROSINE-PROTEIN KINASE"/>
    <property type="match status" value="1"/>
</dbReference>
<dbReference type="EMBL" id="SSND01000002">
    <property type="protein sequence ID" value="THD83578.1"/>
    <property type="molecule type" value="Genomic_DNA"/>
</dbReference>
<keyword evidence="4" id="KW-1185">Reference proteome</keyword>
<keyword evidence="2" id="KW-0812">Transmembrane</keyword>
<proteinExistence type="predicted"/>
<reference evidence="3 4" key="1">
    <citation type="submission" date="2019-04" db="EMBL/GenBank/DDBJ databases">
        <title>Draft genome sequence of Gemmobacter aestuarii sp. nov.</title>
        <authorList>
            <person name="Hameed A."/>
            <person name="Lin S.-Y."/>
            <person name="Shahina M."/>
            <person name="Lai W.-A."/>
            <person name="Young C.-C."/>
        </authorList>
    </citation>
    <scope>NUCLEOTIDE SEQUENCE [LARGE SCALE GENOMIC DNA]</scope>
    <source>
        <strain evidence="3 4">CC-PW-75</strain>
    </source>
</reference>
<dbReference type="Proteomes" id="UP000309450">
    <property type="component" value="Unassembled WGS sequence"/>
</dbReference>
<protein>
    <submittedName>
        <fullName evidence="3">Sugar transporter</fullName>
    </submittedName>
</protein>
<dbReference type="GO" id="GO:0005886">
    <property type="term" value="C:plasma membrane"/>
    <property type="evidence" value="ECO:0007669"/>
    <property type="project" value="TreeGrafter"/>
</dbReference>
<keyword evidence="3" id="KW-0813">Transport</keyword>
<keyword evidence="2" id="KW-1133">Transmembrane helix</keyword>
<sequence length="429" mass="47502">MASVAAKEDEGNVATGEGQGSGQGKGRGRKGGMNRVKALELAERELTPEALAAIPPPVAPARMRRRHHLALWTFILFVILPFILIAGYLTTFAQDQYASEVGFSVRKEEGPATVDAIGGLAQLTGAASTDAEILYDFIQSQDLVTLLDTELDLDQVYGRNHAADPLLSLKPGSPIEDKVDFWQRMITVEYNEGTGLIHLEVRAFTPDEAQKIAGAVLRNSTEMINRLSDAARQDATRYAEQELVRAVDRLKDIRERITEYRSRTQLVDPLTDIQGQMGLLTNLEAQLAESLIELDMMSDLRDDDPRKGLIERRIEVINKRIAEERSKFSVGSPTSGSGADYATIVSEYERLIVDRQVAEESFRSATIILEAARAEAQRQSRYLAAHIQPTLAQSAQYPRVGLILAAAAFLLSLTWAMGLLVYYSIRDRR</sequence>
<dbReference type="InterPro" id="IPR050445">
    <property type="entry name" value="Bact_polysacc_biosynth/exp"/>
</dbReference>
<gene>
    <name evidence="3" type="ORF">E7811_09870</name>
</gene>
<feature type="region of interest" description="Disordered" evidence="1">
    <location>
        <begin position="1"/>
        <end position="33"/>
    </location>
</feature>